<evidence type="ECO:0000313" key="2">
    <source>
        <dbReference type="EMBL" id="GDY43860.1"/>
    </source>
</evidence>
<dbReference type="SUPFAM" id="SSF51735">
    <property type="entry name" value="NAD(P)-binding Rossmann-fold domains"/>
    <property type="match status" value="1"/>
</dbReference>
<dbReference type="Gene3D" id="3.40.50.720">
    <property type="entry name" value="NAD(P)-binding Rossmann-like Domain"/>
    <property type="match status" value="1"/>
</dbReference>
<feature type="domain" description="Enoyl reductase (ER)" evidence="1">
    <location>
        <begin position="25"/>
        <end position="323"/>
    </location>
</feature>
<dbReference type="CDD" id="cd05289">
    <property type="entry name" value="MDR_like_2"/>
    <property type="match status" value="1"/>
</dbReference>
<protein>
    <submittedName>
        <fullName evidence="2">NADPH:quinone reductase</fullName>
    </submittedName>
</protein>
<dbReference type="PANTHER" id="PTHR11695">
    <property type="entry name" value="ALCOHOL DEHYDROGENASE RELATED"/>
    <property type="match status" value="1"/>
</dbReference>
<dbReference type="GO" id="GO:0016491">
    <property type="term" value="F:oxidoreductase activity"/>
    <property type="evidence" value="ECO:0007669"/>
    <property type="project" value="InterPro"/>
</dbReference>
<comment type="caution">
    <text evidence="2">The sequence shown here is derived from an EMBL/GenBank/DDBJ whole genome shotgun (WGS) entry which is preliminary data.</text>
</comment>
<reference evidence="2 3" key="1">
    <citation type="journal article" date="2020" name="Int. J. Syst. Evol. Microbiol.">
        <title>Reclassification of Streptomyces castelarensis and Streptomyces sporoclivatus as later heterotypic synonyms of Streptomyces antimycoticus.</title>
        <authorList>
            <person name="Komaki H."/>
            <person name="Tamura T."/>
        </authorList>
    </citation>
    <scope>NUCLEOTIDE SEQUENCE [LARGE SCALE GENOMIC DNA]</scope>
    <source>
        <strain evidence="2 3">NBRC 12839</strain>
    </source>
</reference>
<proteinExistence type="predicted"/>
<dbReference type="InterPro" id="IPR013154">
    <property type="entry name" value="ADH-like_N"/>
</dbReference>
<organism evidence="2 3">
    <name type="scientific">Streptomyces antimycoticus</name>
    <dbReference type="NCBI Taxonomy" id="68175"/>
    <lineage>
        <taxon>Bacteria</taxon>
        <taxon>Bacillati</taxon>
        <taxon>Actinomycetota</taxon>
        <taxon>Actinomycetes</taxon>
        <taxon>Kitasatosporales</taxon>
        <taxon>Streptomycetaceae</taxon>
        <taxon>Streptomyces</taxon>
        <taxon>Streptomyces violaceusniger group</taxon>
    </lineage>
</organism>
<dbReference type="InterPro" id="IPR011032">
    <property type="entry name" value="GroES-like_sf"/>
</dbReference>
<evidence type="ECO:0000259" key="1">
    <source>
        <dbReference type="SMART" id="SM00829"/>
    </source>
</evidence>
<dbReference type="InterPro" id="IPR020843">
    <property type="entry name" value="ER"/>
</dbReference>
<dbReference type="Proteomes" id="UP000299290">
    <property type="component" value="Unassembled WGS sequence"/>
</dbReference>
<evidence type="ECO:0000313" key="3">
    <source>
        <dbReference type="Proteomes" id="UP000299290"/>
    </source>
</evidence>
<gene>
    <name evidence="2" type="ORF">SANT12839_047420</name>
</gene>
<dbReference type="Gene3D" id="3.90.180.10">
    <property type="entry name" value="Medium-chain alcohol dehydrogenases, catalytic domain"/>
    <property type="match status" value="1"/>
</dbReference>
<dbReference type="InterPro" id="IPR050700">
    <property type="entry name" value="YIM1/Zinc_Alcohol_DH_Fams"/>
</dbReference>
<accession>A0A4D4KAG7</accession>
<name>A0A4D4KAG7_9ACTN</name>
<dbReference type="SUPFAM" id="SSF50129">
    <property type="entry name" value="GroES-like"/>
    <property type="match status" value="1"/>
</dbReference>
<dbReference type="InterPro" id="IPR036291">
    <property type="entry name" value="NAD(P)-bd_dom_sf"/>
</dbReference>
<dbReference type="SMART" id="SM00829">
    <property type="entry name" value="PKS_ER"/>
    <property type="match status" value="1"/>
</dbReference>
<dbReference type="EMBL" id="BJHV01000001">
    <property type="protein sequence ID" value="GDY43860.1"/>
    <property type="molecule type" value="Genomic_DNA"/>
</dbReference>
<keyword evidence="3" id="KW-1185">Reference proteome</keyword>
<dbReference type="PANTHER" id="PTHR11695:SF294">
    <property type="entry name" value="RETICULON-4-INTERACTING PROTEIN 1, MITOCHONDRIAL"/>
    <property type="match status" value="1"/>
</dbReference>
<sequence>MSLDDITLWGAGMATMKRIQYHQYGGPEVLRLENFEPARPGAGEILVRVRAAAANPMDWKIRNGEMKIMTGRAFPRGLGHDFAGVVEAVGDGVTRLAVGDAVLGGVGIKAAGAFSEMVLAEEKAVVRKPTDLSFEQAAAIPTVGLTAFQAMTGKGKLRPGQAVFIHGCLGGVGRAAVQFAMMRGASSVAGSCRASAARDAHDLGVTPVVEFDFDPAALSGRFDLVFDTAGTLPIKAARTLLKPGGRILDITPTPAKFARSALPGPFQVMIAQPITSDLEEVARAAGQGTLRLPIARTVPLAESIAALMELERHRTPKGGKLVIAVD</sequence>
<dbReference type="Pfam" id="PF08240">
    <property type="entry name" value="ADH_N"/>
    <property type="match status" value="1"/>
</dbReference>
<dbReference type="AlphaFoldDB" id="A0A4D4KAG7"/>
<dbReference type="Pfam" id="PF13602">
    <property type="entry name" value="ADH_zinc_N_2"/>
    <property type="match status" value="1"/>
</dbReference>